<dbReference type="GO" id="GO:0005840">
    <property type="term" value="C:ribosome"/>
    <property type="evidence" value="ECO:0007669"/>
    <property type="project" value="InterPro"/>
</dbReference>
<name>A0AAF0ZVH4_SOLVR</name>
<dbReference type="SUPFAM" id="SSF56053">
    <property type="entry name" value="Ribosomal protein L6"/>
    <property type="match status" value="1"/>
</dbReference>
<organism evidence="1 2">
    <name type="scientific">Solanum verrucosum</name>
    <dbReference type="NCBI Taxonomy" id="315347"/>
    <lineage>
        <taxon>Eukaryota</taxon>
        <taxon>Viridiplantae</taxon>
        <taxon>Streptophyta</taxon>
        <taxon>Embryophyta</taxon>
        <taxon>Tracheophyta</taxon>
        <taxon>Spermatophyta</taxon>
        <taxon>Magnoliopsida</taxon>
        <taxon>eudicotyledons</taxon>
        <taxon>Gunneridae</taxon>
        <taxon>Pentapetalae</taxon>
        <taxon>asterids</taxon>
        <taxon>lamiids</taxon>
        <taxon>Solanales</taxon>
        <taxon>Solanaceae</taxon>
        <taxon>Solanoideae</taxon>
        <taxon>Solaneae</taxon>
        <taxon>Solanum</taxon>
    </lineage>
</organism>
<sequence>AKFFCFLKIIGIGFKAKAESHGCLLYINPGCRHEVELTGPSAVHMFCFKSSIYVAPELTRRRYNNLLLF</sequence>
<dbReference type="Proteomes" id="UP001234989">
    <property type="component" value="Chromosome 11"/>
</dbReference>
<dbReference type="GO" id="GO:0003735">
    <property type="term" value="F:structural constituent of ribosome"/>
    <property type="evidence" value="ECO:0007669"/>
    <property type="project" value="InterPro"/>
</dbReference>
<keyword evidence="2" id="KW-1185">Reference proteome</keyword>
<dbReference type="AlphaFoldDB" id="A0AAF0ZVH4"/>
<evidence type="ECO:0000313" key="2">
    <source>
        <dbReference type="Proteomes" id="UP001234989"/>
    </source>
</evidence>
<dbReference type="GO" id="GO:0019843">
    <property type="term" value="F:rRNA binding"/>
    <property type="evidence" value="ECO:0007669"/>
    <property type="project" value="InterPro"/>
</dbReference>
<accession>A0AAF0ZVH4</accession>
<feature type="non-terminal residue" evidence="1">
    <location>
        <position position="1"/>
    </location>
</feature>
<evidence type="ECO:0000313" key="1">
    <source>
        <dbReference type="EMBL" id="WMV53041.1"/>
    </source>
</evidence>
<dbReference type="InterPro" id="IPR036789">
    <property type="entry name" value="Ribosomal_uL6-like_a/b-dom_sf"/>
</dbReference>
<protein>
    <submittedName>
        <fullName evidence="1">Uncharacterized protein</fullName>
    </submittedName>
</protein>
<reference evidence="1" key="1">
    <citation type="submission" date="2023-08" db="EMBL/GenBank/DDBJ databases">
        <title>A de novo genome assembly of Solanum verrucosum Schlechtendal, a Mexican diploid species geographically isolated from the other diploid A-genome species in potato relatives.</title>
        <authorList>
            <person name="Hosaka K."/>
        </authorList>
    </citation>
    <scope>NUCLEOTIDE SEQUENCE</scope>
    <source>
        <tissue evidence="1">Young leaves</tissue>
    </source>
</reference>
<proteinExistence type="predicted"/>
<dbReference type="EMBL" id="CP133622">
    <property type="protein sequence ID" value="WMV53041.1"/>
    <property type="molecule type" value="Genomic_DNA"/>
</dbReference>
<dbReference type="GO" id="GO:0006412">
    <property type="term" value="P:translation"/>
    <property type="evidence" value="ECO:0007669"/>
    <property type="project" value="InterPro"/>
</dbReference>
<gene>
    <name evidence="1" type="ORF">MTR67_046426</name>
</gene>